<gene>
    <name evidence="2" type="ordered locus">SBI_03851</name>
</gene>
<feature type="domain" description="HTH cro/C1-type" evidence="1">
    <location>
        <begin position="18"/>
        <end position="72"/>
    </location>
</feature>
<dbReference type="Gene3D" id="1.10.260.40">
    <property type="entry name" value="lambda repressor-like DNA-binding domains"/>
    <property type="match status" value="1"/>
</dbReference>
<reference evidence="2 3" key="1">
    <citation type="journal article" date="2010" name="J. Bacteriol.">
        <title>Genome sequence of the milbemycin-producing bacterium Streptomyces bingchenggensis.</title>
        <authorList>
            <person name="Wang X.J."/>
            <person name="Yan Y.J."/>
            <person name="Zhang B."/>
            <person name="An J."/>
            <person name="Wang J.J."/>
            <person name="Tian J."/>
            <person name="Jiang L."/>
            <person name="Chen Y.H."/>
            <person name="Huang S.X."/>
            <person name="Yin M."/>
            <person name="Zhang J."/>
            <person name="Gao A.L."/>
            <person name="Liu C.X."/>
            <person name="Zhu Z.X."/>
            <person name="Xiang W.S."/>
        </authorList>
    </citation>
    <scope>NUCLEOTIDE SEQUENCE [LARGE SCALE GENOMIC DNA]</scope>
    <source>
        <strain evidence="2 3">BCW-1</strain>
    </source>
</reference>
<proteinExistence type="predicted"/>
<dbReference type="AlphaFoldDB" id="D7CHB5"/>
<dbReference type="InterPro" id="IPR010982">
    <property type="entry name" value="Lambda_DNA-bd_dom_sf"/>
</dbReference>
<dbReference type="Pfam" id="PF19054">
    <property type="entry name" value="DUF5753"/>
    <property type="match status" value="1"/>
</dbReference>
<dbReference type="SMART" id="SM00530">
    <property type="entry name" value="HTH_XRE"/>
    <property type="match status" value="1"/>
</dbReference>
<name>D7CHB5_STRBB</name>
<dbReference type="eggNOG" id="COG1396">
    <property type="taxonomic scope" value="Bacteria"/>
</dbReference>
<dbReference type="PATRIC" id="fig|749414.3.peg.3988"/>
<evidence type="ECO:0000259" key="1">
    <source>
        <dbReference type="PROSITE" id="PS50943"/>
    </source>
</evidence>
<dbReference type="Pfam" id="PF13560">
    <property type="entry name" value="HTH_31"/>
    <property type="match status" value="1"/>
</dbReference>
<dbReference type="EMBL" id="CP002047">
    <property type="protein sequence ID" value="ADI06972.1"/>
    <property type="molecule type" value="Genomic_DNA"/>
</dbReference>
<sequence>MAPRSEPSERQRRLGAELRKLRNRAGLSGDQAAVILEADRARISNIEAGRIDVSRNRLYKLLREYGCPQGPLFDGLMEMAQERGKGWWDEFRDVMGRSVLDLAELESRSTAILMHEPLFIPGMFQTEDYARSVILATSEDHAYADRYVGFRMARQRVLDGESPVTYHAVIHEAALRVQVGGGSIMRKQLLRLIELARLPNVTLQIFPFERGAYAAFSRPFLLFEGSTPELRTVFFEYPGNSVFLGDGEHIDEYAKMFEKLTDLALAPVDPEAAPESHGGRDSLSLIQHVMYEL</sequence>
<dbReference type="InterPro" id="IPR043917">
    <property type="entry name" value="DUF5753"/>
</dbReference>
<dbReference type="RefSeq" id="WP_014176446.1">
    <property type="nucleotide sequence ID" value="NC_016582.1"/>
</dbReference>
<dbReference type="KEGG" id="sbh:SBI_03851"/>
<protein>
    <recommendedName>
        <fullName evidence="1">HTH cro/C1-type domain-containing protein</fullName>
    </recommendedName>
</protein>
<evidence type="ECO:0000313" key="3">
    <source>
        <dbReference type="Proteomes" id="UP000000377"/>
    </source>
</evidence>
<dbReference type="HOGENOM" id="CLU_055817_1_3_11"/>
<dbReference type="CDD" id="cd00093">
    <property type="entry name" value="HTH_XRE"/>
    <property type="match status" value="1"/>
</dbReference>
<dbReference type="Proteomes" id="UP000000377">
    <property type="component" value="Chromosome"/>
</dbReference>
<evidence type="ECO:0000313" key="2">
    <source>
        <dbReference type="EMBL" id="ADI06972.1"/>
    </source>
</evidence>
<dbReference type="STRING" id="749414.SBI_03851"/>
<accession>D7CHB5</accession>
<dbReference type="SUPFAM" id="SSF47413">
    <property type="entry name" value="lambda repressor-like DNA-binding domains"/>
    <property type="match status" value="1"/>
</dbReference>
<dbReference type="GO" id="GO:0003677">
    <property type="term" value="F:DNA binding"/>
    <property type="evidence" value="ECO:0007669"/>
    <property type="project" value="InterPro"/>
</dbReference>
<organism evidence="2 3">
    <name type="scientific">Streptomyces bingchenggensis (strain BCW-1)</name>
    <dbReference type="NCBI Taxonomy" id="749414"/>
    <lineage>
        <taxon>Bacteria</taxon>
        <taxon>Bacillati</taxon>
        <taxon>Actinomycetota</taxon>
        <taxon>Actinomycetes</taxon>
        <taxon>Kitasatosporales</taxon>
        <taxon>Streptomycetaceae</taxon>
        <taxon>Streptomyces</taxon>
    </lineage>
</organism>
<dbReference type="InterPro" id="IPR001387">
    <property type="entry name" value="Cro/C1-type_HTH"/>
</dbReference>
<dbReference type="PROSITE" id="PS50943">
    <property type="entry name" value="HTH_CROC1"/>
    <property type="match status" value="1"/>
</dbReference>
<keyword evidence="3" id="KW-1185">Reference proteome</keyword>